<dbReference type="Pfam" id="PF07679">
    <property type="entry name" value="I-set"/>
    <property type="match status" value="1"/>
</dbReference>
<comment type="caution">
    <text evidence="2">The sequence shown here is derived from an EMBL/GenBank/DDBJ whole genome shotgun (WGS) entry which is preliminary data.</text>
</comment>
<reference evidence="2" key="1">
    <citation type="submission" date="2021-04" db="EMBL/GenBank/DDBJ databases">
        <authorList>
            <consortium name="Molecular Ecology Group"/>
        </authorList>
    </citation>
    <scope>NUCLEOTIDE SEQUENCE</scope>
</reference>
<sequence length="134" mass="14693">TCLLLPVIDQEKRLEYPSFPTTPRDLVRPVGGEAVFECSTAGTPEPEIKWYKDGRVLIATEGVRMTTEGNRHRLELRSVLRSDQGEYVCKATNLAGTKSCGAVLTVTADIAGLPPPPLISCILKDIRNTLVTQR</sequence>
<dbReference type="SMART" id="SM00409">
    <property type="entry name" value="IG"/>
    <property type="match status" value="1"/>
</dbReference>
<feature type="domain" description="Ig-like" evidence="1">
    <location>
        <begin position="17"/>
        <end position="107"/>
    </location>
</feature>
<organism evidence="2 3">
    <name type="scientific">Candidula unifasciata</name>
    <dbReference type="NCBI Taxonomy" id="100452"/>
    <lineage>
        <taxon>Eukaryota</taxon>
        <taxon>Metazoa</taxon>
        <taxon>Spiralia</taxon>
        <taxon>Lophotrochozoa</taxon>
        <taxon>Mollusca</taxon>
        <taxon>Gastropoda</taxon>
        <taxon>Heterobranchia</taxon>
        <taxon>Euthyneura</taxon>
        <taxon>Panpulmonata</taxon>
        <taxon>Eupulmonata</taxon>
        <taxon>Stylommatophora</taxon>
        <taxon>Helicina</taxon>
        <taxon>Helicoidea</taxon>
        <taxon>Geomitridae</taxon>
        <taxon>Candidula</taxon>
    </lineage>
</organism>
<accession>A0A8S3Z8V9</accession>
<dbReference type="EMBL" id="CAJHNH020002224">
    <property type="protein sequence ID" value="CAG5126024.1"/>
    <property type="molecule type" value="Genomic_DNA"/>
</dbReference>
<dbReference type="PANTHER" id="PTHR47633:SF8">
    <property type="entry name" value="SPEG NEIGHBOR PROTEIN"/>
    <property type="match status" value="1"/>
</dbReference>
<dbReference type="PANTHER" id="PTHR47633">
    <property type="entry name" value="IMMUNOGLOBULIN"/>
    <property type="match status" value="1"/>
</dbReference>
<feature type="non-terminal residue" evidence="2">
    <location>
        <position position="134"/>
    </location>
</feature>
<evidence type="ECO:0000313" key="3">
    <source>
        <dbReference type="Proteomes" id="UP000678393"/>
    </source>
</evidence>
<dbReference type="InterPro" id="IPR003599">
    <property type="entry name" value="Ig_sub"/>
</dbReference>
<name>A0A8S3Z8V9_9EUPU</name>
<gene>
    <name evidence="2" type="ORF">CUNI_LOCUS11582</name>
</gene>
<dbReference type="PROSITE" id="PS50835">
    <property type="entry name" value="IG_LIKE"/>
    <property type="match status" value="1"/>
</dbReference>
<dbReference type="FunFam" id="2.60.40.10:FF:000612">
    <property type="entry name" value="palladin isoform X1"/>
    <property type="match status" value="1"/>
</dbReference>
<dbReference type="SUPFAM" id="SSF48726">
    <property type="entry name" value="Immunoglobulin"/>
    <property type="match status" value="1"/>
</dbReference>
<proteinExistence type="predicted"/>
<dbReference type="InterPro" id="IPR007110">
    <property type="entry name" value="Ig-like_dom"/>
</dbReference>
<dbReference type="InterPro" id="IPR036179">
    <property type="entry name" value="Ig-like_dom_sf"/>
</dbReference>
<feature type="non-terminal residue" evidence="2">
    <location>
        <position position="1"/>
    </location>
</feature>
<dbReference type="InterPro" id="IPR013783">
    <property type="entry name" value="Ig-like_fold"/>
</dbReference>
<dbReference type="InterPro" id="IPR013098">
    <property type="entry name" value="Ig_I-set"/>
</dbReference>
<protein>
    <recommendedName>
        <fullName evidence="1">Ig-like domain-containing protein</fullName>
    </recommendedName>
</protein>
<evidence type="ECO:0000259" key="1">
    <source>
        <dbReference type="PROSITE" id="PS50835"/>
    </source>
</evidence>
<dbReference type="InterPro" id="IPR003598">
    <property type="entry name" value="Ig_sub2"/>
</dbReference>
<dbReference type="Proteomes" id="UP000678393">
    <property type="component" value="Unassembled WGS sequence"/>
</dbReference>
<evidence type="ECO:0000313" key="2">
    <source>
        <dbReference type="EMBL" id="CAG5126024.1"/>
    </source>
</evidence>
<dbReference type="Gene3D" id="2.60.40.10">
    <property type="entry name" value="Immunoglobulins"/>
    <property type="match status" value="1"/>
</dbReference>
<dbReference type="OrthoDB" id="6153675at2759"/>
<dbReference type="AlphaFoldDB" id="A0A8S3Z8V9"/>
<dbReference type="GO" id="GO:0004672">
    <property type="term" value="F:protein kinase activity"/>
    <property type="evidence" value="ECO:0007669"/>
    <property type="project" value="TreeGrafter"/>
</dbReference>
<dbReference type="SMART" id="SM00408">
    <property type="entry name" value="IGc2"/>
    <property type="match status" value="1"/>
</dbReference>
<keyword evidence="3" id="KW-1185">Reference proteome</keyword>